<comment type="caution">
    <text evidence="2">The sequence shown here is derived from an EMBL/GenBank/DDBJ whole genome shotgun (WGS) entry which is preliminary data.</text>
</comment>
<dbReference type="AlphaFoldDB" id="A0A150FWB0"/>
<evidence type="ECO:0000313" key="2">
    <source>
        <dbReference type="EMBL" id="KXZ41858.1"/>
    </source>
</evidence>
<protein>
    <submittedName>
        <fullName evidence="2">Uncharacterized protein</fullName>
    </submittedName>
</protein>
<organism evidence="2 3">
    <name type="scientific">Gonium pectorale</name>
    <name type="common">Green alga</name>
    <dbReference type="NCBI Taxonomy" id="33097"/>
    <lineage>
        <taxon>Eukaryota</taxon>
        <taxon>Viridiplantae</taxon>
        <taxon>Chlorophyta</taxon>
        <taxon>core chlorophytes</taxon>
        <taxon>Chlorophyceae</taxon>
        <taxon>CS clade</taxon>
        <taxon>Chlamydomonadales</taxon>
        <taxon>Volvocaceae</taxon>
        <taxon>Gonium</taxon>
    </lineage>
</organism>
<feature type="compositionally biased region" description="Low complexity" evidence="1">
    <location>
        <begin position="569"/>
        <end position="578"/>
    </location>
</feature>
<gene>
    <name evidence="2" type="ORF">GPECTOR_260g661</name>
</gene>
<feature type="compositionally biased region" description="Acidic residues" evidence="1">
    <location>
        <begin position="658"/>
        <end position="669"/>
    </location>
</feature>
<keyword evidence="3" id="KW-1185">Reference proteome</keyword>
<evidence type="ECO:0000313" key="3">
    <source>
        <dbReference type="Proteomes" id="UP000075714"/>
    </source>
</evidence>
<feature type="compositionally biased region" description="Polar residues" evidence="1">
    <location>
        <begin position="636"/>
        <end position="646"/>
    </location>
</feature>
<feature type="compositionally biased region" description="Low complexity" evidence="1">
    <location>
        <begin position="9"/>
        <end position="18"/>
    </location>
</feature>
<name>A0A150FWB0_GONPE</name>
<feature type="region of interest" description="Disordered" evidence="1">
    <location>
        <begin position="9"/>
        <end position="28"/>
    </location>
</feature>
<feature type="region of interest" description="Disordered" evidence="1">
    <location>
        <begin position="597"/>
        <end position="669"/>
    </location>
</feature>
<feature type="region of interest" description="Disordered" evidence="1">
    <location>
        <begin position="243"/>
        <end position="263"/>
    </location>
</feature>
<reference evidence="3" key="1">
    <citation type="journal article" date="2016" name="Nat. Commun.">
        <title>The Gonium pectorale genome demonstrates co-option of cell cycle regulation during the evolution of multicellularity.</title>
        <authorList>
            <person name="Hanschen E.R."/>
            <person name="Marriage T.N."/>
            <person name="Ferris P.J."/>
            <person name="Hamaji T."/>
            <person name="Toyoda A."/>
            <person name="Fujiyama A."/>
            <person name="Neme R."/>
            <person name="Noguchi H."/>
            <person name="Minakuchi Y."/>
            <person name="Suzuki M."/>
            <person name="Kawai-Toyooka H."/>
            <person name="Smith D.R."/>
            <person name="Sparks H."/>
            <person name="Anderson J."/>
            <person name="Bakaric R."/>
            <person name="Luria V."/>
            <person name="Karger A."/>
            <person name="Kirschner M.W."/>
            <person name="Durand P.M."/>
            <person name="Michod R.E."/>
            <person name="Nozaki H."/>
            <person name="Olson B.J."/>
        </authorList>
    </citation>
    <scope>NUCLEOTIDE SEQUENCE [LARGE SCALE GENOMIC DNA]</scope>
    <source>
        <strain evidence="3">NIES-2863</strain>
    </source>
</reference>
<feature type="region of interest" description="Disordered" evidence="1">
    <location>
        <begin position="555"/>
        <end position="578"/>
    </location>
</feature>
<proteinExistence type="predicted"/>
<dbReference type="Proteomes" id="UP000075714">
    <property type="component" value="Unassembled WGS sequence"/>
</dbReference>
<feature type="compositionally biased region" description="Low complexity" evidence="1">
    <location>
        <begin position="597"/>
        <end position="606"/>
    </location>
</feature>
<dbReference type="EMBL" id="LSYV01000259">
    <property type="protein sequence ID" value="KXZ41858.1"/>
    <property type="molecule type" value="Genomic_DNA"/>
</dbReference>
<evidence type="ECO:0000256" key="1">
    <source>
        <dbReference type="SAM" id="MobiDB-lite"/>
    </source>
</evidence>
<sequence length="669" mass="66858">MPLNLTSFATAGAGATSAKQRPSKDRHGRDAVVLKDVVVRPASSAERAAVAAVAPHVPAENARTVVFDDDSDIHLADLRPFALNKYTQLTAVTTFEDAKKTRPGEALQGPLLLLVVGPANTSGKGHAINGGQAYALKALTVTEAGAIKAVELLVWSSYAHATSVGPAIETSLQDRVPVVMTGFARDQRCPAAQGTNGTALIRLAPTRNAAAFMPPTSAPMTALAQAMSDAAARLHRVTAAAAPAAPSSAGSGASPRSSPTAAAMGATATAVRAGPSTSVPMDLSSAGQCVLAFSPYGMIVEGTLSAKGLVVTPDAPIEASMTKLDNNGDVIGHSVALITSTKVVEDVFCASKPFLAYLSEECHGDIYNFAAKVEEGVQLFVRTGPSGIVLKYGRSPDALLPSAAAATVVDADAGIEDTAAAAITSFFDSAATAAHERQASGVMLPQKRAGTASPTLSDDGAGAHSPRSTGNGGNDGINAATSATTAAVGASASSAAKPSPAKRAAGFSFRDAVATSAKAATAAAATARFTATTDHVLTVATVNAATAATSQAKANAATSGGNPPPCTPTQASARAASSFAAAPHAASATTTTVAATAGNTTPMSMPAAPPRMAPAPTTNVAQNLANDNGADAHMHNSPTSPATSEVSMDVNADPAMGIDDDDAEYDMEA</sequence>
<feature type="region of interest" description="Disordered" evidence="1">
    <location>
        <begin position="438"/>
        <end position="478"/>
    </location>
</feature>
<accession>A0A150FWB0</accession>